<dbReference type="AlphaFoldDB" id="A0ABC8A9D8"/>
<proteinExistence type="predicted"/>
<evidence type="ECO:0000313" key="1">
    <source>
        <dbReference type="EMBL" id="AII13872.1"/>
    </source>
</evidence>
<sequence length="38" mass="4765">MNEEEWKKQKKKIKTWEKKNNFWDFVIRMIAALFGQGY</sequence>
<reference evidence="1 2" key="1">
    <citation type="submission" date="2014-07" db="EMBL/GenBank/DDBJ databases">
        <title>Genome sequence of Lactococcus lactis subsp. lactis NCDO 2118, a GABA-producing strain.</title>
        <authorList>
            <person name="Oliveira L.C."/>
            <person name="Saraiva T.D.L."/>
            <person name="Soares S.C."/>
            <person name="Ramos R.T.J."/>
            <person name="Sa P.H.C.G."/>
            <person name="Carneiro A.R."/>
            <person name="Miranda F."/>
            <person name="Freire M."/>
            <person name="Renan W."/>
            <person name="Oliveira A.F.Jr."/>
            <person name="Santos A.R."/>
            <person name="Pinto A.C."/>
            <person name="Souza B.M."/>
            <person name="Castro C.P."/>
            <person name="Diniz C.A.A."/>
            <person name="Rocha C.S."/>
            <person name="Mariano D.C.B."/>
            <person name="Aguiar E.L."/>
            <person name="Folador E.L."/>
            <person name="Barbosa E.G.V."/>
            <person name="Aburjaile F.F."/>
            <person name="Goncalves L.A."/>
            <person name="Guimaraes L.C."/>
            <person name="Azevedo M.S.P."/>
            <person name="Agresti P.C.M."/>
            <person name="Silva R.F."/>
            <person name="Tiwari S."/>
            <person name="Almeida S.S."/>
            <person name="Hassan S.S."/>
            <person name="Pereira V.B."/>
            <person name="Abreu V.A.C."/>
            <person name="Pereira U.P."/>
            <person name="Dorella F.A."/>
            <person name="Carvalho A.F."/>
            <person name="Pereira F.L."/>
            <person name="Leal C.A.G."/>
            <person name="Figueiredo H.C.P."/>
            <person name="Silva A."/>
            <person name="Miyoshi A."/>
            <person name="Azevedo V."/>
        </authorList>
    </citation>
    <scope>NUCLEOTIDE SEQUENCE [LARGE SCALE GENOMIC DNA]</scope>
    <source>
        <strain evidence="1 2">NCDO 2118</strain>
        <plasmid evidence="1 2">pNCDO2118</plasmid>
    </source>
</reference>
<evidence type="ECO:0008006" key="3">
    <source>
        <dbReference type="Google" id="ProtNLM"/>
    </source>
</evidence>
<name>A0ABC8A9D8_LACLL</name>
<dbReference type="Proteomes" id="UP000028594">
    <property type="component" value="Plasmid pNCDO2118"/>
</dbReference>
<organism evidence="1 2">
    <name type="scientific">Lactococcus lactis subsp. lactis NCDO 2118</name>
    <dbReference type="NCBI Taxonomy" id="1117941"/>
    <lineage>
        <taxon>Bacteria</taxon>
        <taxon>Bacillati</taxon>
        <taxon>Bacillota</taxon>
        <taxon>Bacilli</taxon>
        <taxon>Lactobacillales</taxon>
        <taxon>Streptococcaceae</taxon>
        <taxon>Lactococcus</taxon>
    </lineage>
</organism>
<evidence type="ECO:0000313" key="2">
    <source>
        <dbReference type="Proteomes" id="UP000028594"/>
    </source>
</evidence>
<gene>
    <name evidence="1" type="ORF">NCDO2118_p0039</name>
</gene>
<accession>A0ABC8A9D8</accession>
<dbReference type="EMBL" id="CP009055">
    <property type="protein sequence ID" value="AII13872.1"/>
    <property type="molecule type" value="Genomic_DNA"/>
</dbReference>
<protein>
    <recommendedName>
        <fullName evidence="3">Phage protein</fullName>
    </recommendedName>
</protein>
<keyword evidence="1" id="KW-0614">Plasmid</keyword>
<geneLocation type="plasmid" evidence="1 2">
    <name>pNCDO2118</name>
</geneLocation>
<dbReference type="KEGG" id="llx:NCDO2118_p0039"/>